<reference evidence="8" key="2">
    <citation type="submission" date="2020-05" db="UniProtKB">
        <authorList>
            <consortium name="EnsemblMetazoa"/>
        </authorList>
    </citation>
    <scope>IDENTIFICATION</scope>
    <source>
        <strain evidence="8">Aabys</strain>
    </source>
</reference>
<protein>
    <submittedName>
        <fullName evidence="7">CAP-Gly domain protein</fullName>
    </submittedName>
    <submittedName>
        <fullName evidence="10">Tubulin-folding cofactor B</fullName>
    </submittedName>
</protein>
<dbReference type="GO" id="GO:0005829">
    <property type="term" value="C:cytosol"/>
    <property type="evidence" value="ECO:0007669"/>
    <property type="project" value="UniProtKB-ARBA"/>
</dbReference>
<dbReference type="InterPro" id="IPR000938">
    <property type="entry name" value="CAP-Gly_domain"/>
</dbReference>
<evidence type="ECO:0000313" key="7">
    <source>
        <dbReference type="EMBL" id="AFP62769.1"/>
    </source>
</evidence>
<dbReference type="STRING" id="7370.T1PJ46"/>
<dbReference type="CDD" id="cd01789">
    <property type="entry name" value="Ubl_TBCB"/>
    <property type="match status" value="1"/>
</dbReference>
<name>T1PJ46_MUSDO</name>
<dbReference type="VEuPathDB" id="VectorBase:MDOMA2_018393"/>
<evidence type="ECO:0000313" key="9">
    <source>
        <dbReference type="Proteomes" id="UP001652621"/>
    </source>
</evidence>
<dbReference type="FunFam" id="2.30.30.190:FF:000013">
    <property type="entry name" value="Tubulin-folding cofactor B"/>
    <property type="match status" value="1"/>
</dbReference>
<dbReference type="GO" id="GO:0035371">
    <property type="term" value="C:microtubule plus-end"/>
    <property type="evidence" value="ECO:0007669"/>
    <property type="project" value="TreeGrafter"/>
</dbReference>
<evidence type="ECO:0000256" key="3">
    <source>
        <dbReference type="ARBA" id="ARBA00023186"/>
    </source>
</evidence>
<dbReference type="GO" id="GO:0043014">
    <property type="term" value="F:alpha-tubulin binding"/>
    <property type="evidence" value="ECO:0007669"/>
    <property type="project" value="InterPro"/>
</dbReference>
<evidence type="ECO:0000313" key="8">
    <source>
        <dbReference type="EnsemblMetazoa" id="MDOA000281-PA"/>
    </source>
</evidence>
<feature type="domain" description="CAP-Gly" evidence="6">
    <location>
        <begin position="180"/>
        <end position="222"/>
    </location>
</feature>
<sequence length="242" mass="27211">MISLGGSDFIQINVTNSKTDHVAFDIKFAKSLTVAELKQKLQVITGGNAGTMKVELYKGGELVTSLGDDSMMLGALPIEPNMRFHVVDDFILFDMHDGEEVKKFELPEDEYDKKDNTVRSFLKKNQMGKYNEEEQKREEAKRLEKEALEKQKAEQCTVGSRCQVTLKGCPTRRGTVMYNGPLEGKNGVFIGVKYDEPLGKNDGSVQGKRYFTCPPNYGGFVSPLWVEVGDFPEEDFNLEDEI</sequence>
<dbReference type="Pfam" id="PF14560">
    <property type="entry name" value="Ubiquitin_2"/>
    <property type="match status" value="1"/>
</dbReference>
<gene>
    <name evidence="8" type="primary">101887718</name>
    <name evidence="10" type="synonym">LOC101887718</name>
</gene>
<dbReference type="SUPFAM" id="SSF54236">
    <property type="entry name" value="Ubiquitin-like"/>
    <property type="match status" value="1"/>
</dbReference>
<evidence type="ECO:0000313" key="10">
    <source>
        <dbReference type="RefSeq" id="XP_005176257.1"/>
    </source>
</evidence>
<evidence type="ECO:0000259" key="6">
    <source>
        <dbReference type="PROSITE" id="PS50245"/>
    </source>
</evidence>
<reference evidence="7" key="1">
    <citation type="submission" date="2012-08" db="EMBL/GenBank/DDBJ databases">
        <title>Transcriptome of adult Musca domestica launches a platform for comparative house fly gene expression and characterization of differential gene expression among resistant and susceptible house flies.</title>
        <authorList>
            <person name="Liu N."/>
            <person name="Zhang L."/>
            <person name="Li M."/>
            <person name="Reid W."/>
        </authorList>
    </citation>
    <scope>NUCLEOTIDE SEQUENCE</scope>
    <source>
        <strain evidence="7">ALHF</strain>
        <tissue evidence="7">Whole body</tissue>
    </source>
</reference>
<keyword evidence="2" id="KW-0963">Cytoplasm</keyword>
<dbReference type="Pfam" id="PF01302">
    <property type="entry name" value="CAP_GLY"/>
    <property type="match status" value="1"/>
</dbReference>
<dbReference type="AlphaFoldDB" id="T1PJ46"/>
<dbReference type="VEuPathDB" id="VectorBase:MDOA000281"/>
<feature type="coiled-coil region" evidence="5">
    <location>
        <begin position="123"/>
        <end position="153"/>
    </location>
</feature>
<dbReference type="PANTHER" id="PTHR18916:SF85">
    <property type="entry name" value="TUBULIN-FOLDING COFACTOR B"/>
    <property type="match status" value="1"/>
</dbReference>
<dbReference type="OrthoDB" id="5295208at2759"/>
<dbReference type="CTD" id="1155"/>
<dbReference type="PROSITE" id="PS00845">
    <property type="entry name" value="CAP_GLY_1"/>
    <property type="match status" value="1"/>
</dbReference>
<reference evidence="10" key="3">
    <citation type="submission" date="2025-04" db="UniProtKB">
        <authorList>
            <consortium name="RefSeq"/>
        </authorList>
    </citation>
    <scope>IDENTIFICATION</scope>
    <source>
        <strain evidence="10">Aabys</strain>
    </source>
</reference>
<dbReference type="SUPFAM" id="SSF74924">
    <property type="entry name" value="Cap-Gly domain"/>
    <property type="match status" value="1"/>
</dbReference>
<accession>T1PJ46</accession>
<dbReference type="SMART" id="SM01052">
    <property type="entry name" value="CAP_GLY"/>
    <property type="match status" value="1"/>
</dbReference>
<dbReference type="InterPro" id="IPR000626">
    <property type="entry name" value="Ubiquitin-like_dom"/>
</dbReference>
<dbReference type="eggNOG" id="KOG3206">
    <property type="taxonomic scope" value="Eukaryota"/>
</dbReference>
<keyword evidence="3" id="KW-0143">Chaperone</keyword>
<evidence type="ECO:0000256" key="2">
    <source>
        <dbReference type="ARBA" id="ARBA00022490"/>
    </source>
</evidence>
<evidence type="ECO:0000256" key="5">
    <source>
        <dbReference type="SAM" id="Coils"/>
    </source>
</evidence>
<dbReference type="GO" id="GO:0031122">
    <property type="term" value="P:cytoplasmic microtubule organization"/>
    <property type="evidence" value="ECO:0007669"/>
    <property type="project" value="TreeGrafter"/>
</dbReference>
<evidence type="ECO:0000256" key="4">
    <source>
        <dbReference type="ARBA" id="ARBA00025779"/>
    </source>
</evidence>
<dbReference type="GO" id="GO:0007023">
    <property type="term" value="P:post-chaperonin tubulin folding pathway"/>
    <property type="evidence" value="ECO:0007669"/>
    <property type="project" value="InterPro"/>
</dbReference>
<dbReference type="EMBL" id="KA648140">
    <property type="protein sequence ID" value="AFP62769.1"/>
    <property type="molecule type" value="mRNA"/>
</dbReference>
<comment type="subcellular location">
    <subcellularLocation>
        <location evidence="1">Cytoplasm</location>
    </subcellularLocation>
</comment>
<evidence type="ECO:0000256" key="1">
    <source>
        <dbReference type="ARBA" id="ARBA00004496"/>
    </source>
</evidence>
<dbReference type="KEGG" id="mde:101887718"/>
<dbReference type="PROSITE" id="PS50245">
    <property type="entry name" value="CAP_GLY_2"/>
    <property type="match status" value="1"/>
</dbReference>
<keyword evidence="9" id="KW-1185">Reference proteome</keyword>
<dbReference type="InterPro" id="IPR029071">
    <property type="entry name" value="Ubiquitin-like_domsf"/>
</dbReference>
<dbReference type="InterPro" id="IPR045172">
    <property type="entry name" value="TBCB_Ubl"/>
</dbReference>
<dbReference type="PANTHER" id="PTHR18916">
    <property type="entry name" value="DYNACTIN 1-RELATED MICROTUBULE-BINDING"/>
    <property type="match status" value="1"/>
</dbReference>
<dbReference type="InterPro" id="IPR036859">
    <property type="entry name" value="CAP-Gly_dom_sf"/>
</dbReference>
<organism evidence="7">
    <name type="scientific">Musca domestica</name>
    <name type="common">House fly</name>
    <dbReference type="NCBI Taxonomy" id="7370"/>
    <lineage>
        <taxon>Eukaryota</taxon>
        <taxon>Metazoa</taxon>
        <taxon>Ecdysozoa</taxon>
        <taxon>Arthropoda</taxon>
        <taxon>Hexapoda</taxon>
        <taxon>Insecta</taxon>
        <taxon>Pterygota</taxon>
        <taxon>Neoptera</taxon>
        <taxon>Endopterygota</taxon>
        <taxon>Diptera</taxon>
        <taxon>Brachycera</taxon>
        <taxon>Muscomorpha</taxon>
        <taxon>Muscoidea</taxon>
        <taxon>Muscidae</taxon>
        <taxon>Musca</taxon>
    </lineage>
</organism>
<dbReference type="GO" id="GO:0005938">
    <property type="term" value="C:cell cortex"/>
    <property type="evidence" value="ECO:0007669"/>
    <property type="project" value="TreeGrafter"/>
</dbReference>
<proteinExistence type="evidence at transcript level"/>
<dbReference type="GO" id="GO:0051010">
    <property type="term" value="F:microtubule plus-end binding"/>
    <property type="evidence" value="ECO:0007669"/>
    <property type="project" value="TreeGrafter"/>
</dbReference>
<dbReference type="Gene3D" id="2.30.30.190">
    <property type="entry name" value="CAP Gly-rich-like domain"/>
    <property type="match status" value="1"/>
</dbReference>
<dbReference type="GO" id="GO:0005634">
    <property type="term" value="C:nucleus"/>
    <property type="evidence" value="ECO:0007669"/>
    <property type="project" value="TreeGrafter"/>
</dbReference>
<keyword evidence="5" id="KW-0175">Coiled coil</keyword>
<dbReference type="Gene3D" id="3.10.20.90">
    <property type="entry name" value="Phosphatidylinositol 3-kinase Catalytic Subunit, Chain A, domain 1"/>
    <property type="match status" value="1"/>
</dbReference>
<dbReference type="GO" id="GO:0007021">
    <property type="term" value="P:tubulin complex assembly"/>
    <property type="evidence" value="ECO:0007669"/>
    <property type="project" value="InterPro"/>
</dbReference>
<dbReference type="Proteomes" id="UP001652621">
    <property type="component" value="Unplaced"/>
</dbReference>
<dbReference type="EnsemblMetazoa" id="MDOA000281-RA">
    <property type="protein sequence ID" value="MDOA000281-PA"/>
    <property type="gene ID" value="MDOA000281"/>
</dbReference>
<dbReference type="RefSeq" id="XP_005176257.1">
    <property type="nucleotide sequence ID" value="XM_005176200.3"/>
</dbReference>
<comment type="similarity">
    <text evidence="4">Belongs to the TBCB family.</text>
</comment>